<feature type="chain" id="PRO_5008751733" evidence="5">
    <location>
        <begin position="20"/>
        <end position="169"/>
    </location>
</feature>
<dbReference type="PANTHER" id="PTHR33420:SF3">
    <property type="entry name" value="FIMBRIAL SUBUNIT ELFA"/>
    <property type="match status" value="1"/>
</dbReference>
<evidence type="ECO:0000313" key="7">
    <source>
        <dbReference type="Proteomes" id="UP000094844"/>
    </source>
</evidence>
<comment type="similarity">
    <text evidence="2">Belongs to the fimbrial protein family.</text>
</comment>
<proteinExistence type="inferred from homology"/>
<dbReference type="SUPFAM" id="SSF49401">
    <property type="entry name" value="Bacterial adhesins"/>
    <property type="match status" value="1"/>
</dbReference>
<evidence type="ECO:0000256" key="1">
    <source>
        <dbReference type="ARBA" id="ARBA00004561"/>
    </source>
</evidence>
<evidence type="ECO:0000256" key="3">
    <source>
        <dbReference type="ARBA" id="ARBA00022729"/>
    </source>
</evidence>
<dbReference type="Gene3D" id="2.60.40.1090">
    <property type="entry name" value="Fimbrial-type adhesion domain"/>
    <property type="match status" value="1"/>
</dbReference>
<organism evidence="6 7">
    <name type="scientific">Hafnia alvei</name>
    <dbReference type="NCBI Taxonomy" id="569"/>
    <lineage>
        <taxon>Bacteria</taxon>
        <taxon>Pseudomonadati</taxon>
        <taxon>Pseudomonadota</taxon>
        <taxon>Gammaproteobacteria</taxon>
        <taxon>Enterobacterales</taxon>
        <taxon>Hafniaceae</taxon>
        <taxon>Hafnia</taxon>
    </lineage>
</organism>
<gene>
    <name evidence="6" type="ORF">BN1044_00528</name>
</gene>
<reference evidence="6 7" key="1">
    <citation type="submission" date="2016-09" db="EMBL/GenBank/DDBJ databases">
        <authorList>
            <person name="Capua I."/>
            <person name="De Benedictis P."/>
            <person name="Joannis T."/>
            <person name="Lombin L.H."/>
            <person name="Cattoli G."/>
        </authorList>
    </citation>
    <scope>NUCLEOTIDE SEQUENCE [LARGE SCALE GENOMIC DNA]</scope>
    <source>
        <strain evidence="6 7">GB001</strain>
    </source>
</reference>
<dbReference type="EMBL" id="FMIQ01000006">
    <property type="protein sequence ID" value="SCM51075.1"/>
    <property type="molecule type" value="Genomic_DNA"/>
</dbReference>
<keyword evidence="4" id="KW-0281">Fimbrium</keyword>
<dbReference type="RefSeq" id="WP_072307433.1">
    <property type="nucleotide sequence ID" value="NZ_FMIQ01000006.1"/>
</dbReference>
<sequence length="169" mass="17887">MIKKMMFFYLLLTSSHAFSAAPEIVQIHYRGTVVIPPYTIATPFASVNFGNIIAADFASSSAATDWKELDINLTDCVGVTSFTISVSAPVSTANPAYIGSTGTAEHIGIEGAAILETDTPIYNGVVIARNTGGELSQTIPLKFRLHNDDSGEATTGTVSSTVTLTYAFQ</sequence>
<dbReference type="OrthoDB" id="10012443at2"/>
<dbReference type="InterPro" id="IPR050263">
    <property type="entry name" value="Bact_Fimbrial_Adh_Pro"/>
</dbReference>
<keyword evidence="3 5" id="KW-0732">Signal</keyword>
<evidence type="ECO:0000256" key="5">
    <source>
        <dbReference type="SAM" id="SignalP"/>
    </source>
</evidence>
<name>A0A1C6YWB7_HAFAL</name>
<dbReference type="AlphaFoldDB" id="A0A1C6YWB7"/>
<dbReference type="PANTHER" id="PTHR33420">
    <property type="entry name" value="FIMBRIAL SUBUNIT ELFA-RELATED"/>
    <property type="match status" value="1"/>
</dbReference>
<dbReference type="GO" id="GO:0009289">
    <property type="term" value="C:pilus"/>
    <property type="evidence" value="ECO:0007669"/>
    <property type="project" value="UniProtKB-SubCell"/>
</dbReference>
<dbReference type="InterPro" id="IPR008966">
    <property type="entry name" value="Adhesion_dom_sf"/>
</dbReference>
<evidence type="ECO:0000256" key="4">
    <source>
        <dbReference type="ARBA" id="ARBA00023263"/>
    </source>
</evidence>
<protein>
    <submittedName>
        <fullName evidence="6">Pilin (Type 1 fimbria component protein)</fullName>
    </submittedName>
</protein>
<dbReference type="GO" id="GO:0043709">
    <property type="term" value="P:cell adhesion involved in single-species biofilm formation"/>
    <property type="evidence" value="ECO:0007669"/>
    <property type="project" value="TreeGrafter"/>
</dbReference>
<feature type="signal peptide" evidence="5">
    <location>
        <begin position="1"/>
        <end position="19"/>
    </location>
</feature>
<evidence type="ECO:0000313" key="6">
    <source>
        <dbReference type="EMBL" id="SCM51075.1"/>
    </source>
</evidence>
<comment type="subcellular location">
    <subcellularLocation>
        <location evidence="1">Fimbrium</location>
    </subcellularLocation>
</comment>
<dbReference type="Proteomes" id="UP000094844">
    <property type="component" value="Unassembled WGS sequence"/>
</dbReference>
<evidence type="ECO:0000256" key="2">
    <source>
        <dbReference type="ARBA" id="ARBA00006671"/>
    </source>
</evidence>
<dbReference type="InterPro" id="IPR036937">
    <property type="entry name" value="Adhesion_dom_fimbrial_sf"/>
</dbReference>
<accession>A0A1C6YWB7</accession>